<organism evidence="1 2">
    <name type="scientific">Amycolatopsis saalfeldensis</name>
    <dbReference type="NCBI Taxonomy" id="394193"/>
    <lineage>
        <taxon>Bacteria</taxon>
        <taxon>Bacillati</taxon>
        <taxon>Actinomycetota</taxon>
        <taxon>Actinomycetes</taxon>
        <taxon>Pseudonocardiales</taxon>
        <taxon>Pseudonocardiaceae</taxon>
        <taxon>Amycolatopsis</taxon>
    </lineage>
</organism>
<evidence type="ECO:0000313" key="2">
    <source>
        <dbReference type="Proteomes" id="UP000198582"/>
    </source>
</evidence>
<accession>A0A1H8YNH0</accession>
<dbReference type="SUPFAM" id="SSF48371">
    <property type="entry name" value="ARM repeat"/>
    <property type="match status" value="1"/>
</dbReference>
<dbReference type="RefSeq" id="WP_091628589.1">
    <property type="nucleotide sequence ID" value="NZ_FOEF01000030.1"/>
</dbReference>
<protein>
    <submittedName>
        <fullName evidence="1">3-methyladenine DNA glycosylase AlkC</fullName>
    </submittedName>
</protein>
<dbReference type="InterPro" id="IPR016024">
    <property type="entry name" value="ARM-type_fold"/>
</dbReference>
<keyword evidence="2" id="KW-1185">Reference proteome</keyword>
<sequence>MAEKVPLKEQALNADRVTRIGHEVHAVCPDFNAKAFTREVMADLPKLVLKDRIARVSSALHAHIPVTGAAALEVILRSLPPTPEAAGVTNDFGLHIYSPHSDYVARYCRNAELLDHALAALKRLTCYFTAEVAVRYFLTDFPDETMKAVNAWAHDDEHQVRRLASESTRPKLPWAPRVPLAIDAAVPVLDQLYADTSKYVRTSVANHLHDIATDEPDVALAVLRRWKASERATEKDFKFIARQALRSKLKQGWPPAHAFLGYERDAPIEVSPPRLDRTQFVDGDILAFSATLTATAATPVDVMYVISSTTAHGKPREKVYVLTRTVAKPATPLPLTKAHALRSTATMTLVPGPHTIALQVNGRRFPAVSFQLNED</sequence>
<proteinExistence type="predicted"/>
<dbReference type="EMBL" id="FOEF01000030">
    <property type="protein sequence ID" value="SEP53744.1"/>
    <property type="molecule type" value="Genomic_DNA"/>
</dbReference>
<dbReference type="STRING" id="394193.SAMN04489732_13046"/>
<dbReference type="AlphaFoldDB" id="A0A1H8YNH0"/>
<dbReference type="Gene3D" id="1.25.40.290">
    <property type="entry name" value="ARM repeat domains"/>
    <property type="match status" value="1"/>
</dbReference>
<gene>
    <name evidence="1" type="ORF">SAMN04489732_13046</name>
</gene>
<dbReference type="OrthoDB" id="9797162at2"/>
<reference evidence="1 2" key="1">
    <citation type="submission" date="2016-10" db="EMBL/GenBank/DDBJ databases">
        <authorList>
            <person name="de Groot N.N."/>
        </authorList>
    </citation>
    <scope>NUCLEOTIDE SEQUENCE [LARGE SCALE GENOMIC DNA]</scope>
    <source>
        <strain evidence="1 2">DSM 44993</strain>
    </source>
</reference>
<name>A0A1H8YNH0_9PSEU</name>
<dbReference type="Proteomes" id="UP000198582">
    <property type="component" value="Unassembled WGS sequence"/>
</dbReference>
<evidence type="ECO:0000313" key="1">
    <source>
        <dbReference type="EMBL" id="SEP53744.1"/>
    </source>
</evidence>